<evidence type="ECO:0000256" key="4">
    <source>
        <dbReference type="ARBA" id="ARBA00022741"/>
    </source>
</evidence>
<dbReference type="Gene3D" id="1.10.8.60">
    <property type="match status" value="1"/>
</dbReference>
<reference evidence="9 10" key="1">
    <citation type="submission" date="2018-06" db="EMBL/GenBank/DDBJ databases">
        <title>Extensive metabolic versatility and redundancy in microbially diverse, dynamic hydrothermal sediments.</title>
        <authorList>
            <person name="Dombrowski N."/>
            <person name="Teske A."/>
            <person name="Baker B.J."/>
        </authorList>
    </citation>
    <scope>NUCLEOTIDE SEQUENCE [LARGE SCALE GENOMIC DNA]</scope>
    <source>
        <strain evidence="9">B20_G2</strain>
    </source>
</reference>
<evidence type="ECO:0000256" key="3">
    <source>
        <dbReference type="ARBA" id="ARBA00022705"/>
    </source>
</evidence>
<dbReference type="GO" id="GO:0003689">
    <property type="term" value="F:DNA clamp loader activity"/>
    <property type="evidence" value="ECO:0007669"/>
    <property type="project" value="UniProtKB-UniRule"/>
</dbReference>
<protein>
    <recommendedName>
        <fullName evidence="2 7">Replication factor C small subunit</fullName>
        <shortName evidence="7">RFC small subunit</shortName>
    </recommendedName>
    <alternativeName>
        <fullName evidence="6 7">Clamp loader small subunit</fullName>
    </alternativeName>
</protein>
<keyword evidence="5 7" id="KW-0067">ATP-binding</keyword>
<sequence>MPIDATMMLWTEKYRPKTLDEVVNQKEVVERVKQFVKTKNVPHMLFAGPPGTGKTTVALALSRELYGENWRQNVLELNASDERGIQIVRERVKDYARTMPIGDVPFKIIILDEADNMTADAQQALRRTMELYTRTCRFILIANYSSKIIEPIQSRCAIFRFQPLRDEDIAARIRYIAEKEGVDLREDGLKAILYVAEGDLRRAINSLQAAAALGVVDEKAVFRVVGRASPVEIREMLQLALSGNFIKAREKLRELMIAYGLSGVDIVRQIHREVFALKIPEEAKVKLADRIGEINFRMVEGADEEVQLSALLAYFALFGENLRGS</sequence>
<evidence type="ECO:0000256" key="5">
    <source>
        <dbReference type="ARBA" id="ARBA00022840"/>
    </source>
</evidence>
<evidence type="ECO:0000256" key="2">
    <source>
        <dbReference type="ARBA" id="ARBA00014164"/>
    </source>
</evidence>
<dbReference type="GO" id="GO:0006261">
    <property type="term" value="P:DNA-templated DNA replication"/>
    <property type="evidence" value="ECO:0007669"/>
    <property type="project" value="TreeGrafter"/>
</dbReference>
<evidence type="ECO:0000256" key="6">
    <source>
        <dbReference type="ARBA" id="ARBA00031749"/>
    </source>
</evidence>
<dbReference type="InterPro" id="IPR050238">
    <property type="entry name" value="DNA_Rep/Repair_Clamp_Loader"/>
</dbReference>
<evidence type="ECO:0000313" key="9">
    <source>
        <dbReference type="EMBL" id="RLE52606.1"/>
    </source>
</evidence>
<dbReference type="PANTHER" id="PTHR11669">
    <property type="entry name" value="REPLICATION FACTOR C / DNA POLYMERASE III GAMMA-TAU SUBUNIT"/>
    <property type="match status" value="1"/>
</dbReference>
<dbReference type="CDD" id="cd00009">
    <property type="entry name" value="AAA"/>
    <property type="match status" value="1"/>
</dbReference>
<accession>A0A497EZI5</accession>
<dbReference type="SMART" id="SM00382">
    <property type="entry name" value="AAA"/>
    <property type="match status" value="1"/>
</dbReference>
<dbReference type="InterPro" id="IPR023748">
    <property type="entry name" value="Rep_factor-C_ssu_arc"/>
</dbReference>
<dbReference type="InterPro" id="IPR027417">
    <property type="entry name" value="P-loop_NTPase"/>
</dbReference>
<gene>
    <name evidence="7" type="primary">rfcS</name>
    <name evidence="9" type="ORF">DRJ26_04480</name>
</gene>
<dbReference type="InterPro" id="IPR047854">
    <property type="entry name" value="RFC_lid"/>
</dbReference>
<comment type="function">
    <text evidence="7">Part of the RFC clamp loader complex which loads the PCNA sliding clamp onto DNA.</text>
</comment>
<proteinExistence type="inferred from homology"/>
<dbReference type="Gene3D" id="1.20.272.10">
    <property type="match status" value="1"/>
</dbReference>
<dbReference type="AlphaFoldDB" id="A0A497EZI5"/>
<dbReference type="HAMAP" id="MF_01509">
    <property type="entry name" value="RfcS"/>
    <property type="match status" value="1"/>
</dbReference>
<dbReference type="Gene3D" id="3.40.50.300">
    <property type="entry name" value="P-loop containing nucleotide triphosphate hydrolases"/>
    <property type="match status" value="1"/>
</dbReference>
<dbReference type="CDD" id="cd18140">
    <property type="entry name" value="HLD_clamp_RFC"/>
    <property type="match status" value="1"/>
</dbReference>
<dbReference type="GO" id="GO:0003677">
    <property type="term" value="F:DNA binding"/>
    <property type="evidence" value="ECO:0007669"/>
    <property type="project" value="InterPro"/>
</dbReference>
<dbReference type="Pfam" id="PF21960">
    <property type="entry name" value="RCF1-5-like_lid"/>
    <property type="match status" value="1"/>
</dbReference>
<dbReference type="FunFam" id="1.10.8.60:FF:000012">
    <property type="entry name" value="Replication factor C subunit 4"/>
    <property type="match status" value="1"/>
</dbReference>
<dbReference type="Pfam" id="PF08542">
    <property type="entry name" value="Rep_fac_C"/>
    <property type="match status" value="1"/>
</dbReference>
<comment type="caution">
    <text evidence="9">The sequence shown here is derived from an EMBL/GenBank/DDBJ whole genome shotgun (WGS) entry which is preliminary data.</text>
</comment>
<evidence type="ECO:0000313" key="10">
    <source>
        <dbReference type="Proteomes" id="UP000269499"/>
    </source>
</evidence>
<keyword evidence="4 7" id="KW-0547">Nucleotide-binding</keyword>
<dbReference type="PANTHER" id="PTHR11669:SF20">
    <property type="entry name" value="REPLICATION FACTOR C SUBUNIT 4"/>
    <property type="match status" value="1"/>
</dbReference>
<dbReference type="FunFam" id="3.40.50.300:FF:000129">
    <property type="entry name" value="Replication factor C subunit 5"/>
    <property type="match status" value="1"/>
</dbReference>
<dbReference type="NCBIfam" id="NF001679">
    <property type="entry name" value="PRK00440.1"/>
    <property type="match status" value="1"/>
</dbReference>
<dbReference type="GO" id="GO:0006281">
    <property type="term" value="P:DNA repair"/>
    <property type="evidence" value="ECO:0007669"/>
    <property type="project" value="TreeGrafter"/>
</dbReference>
<dbReference type="GO" id="GO:0005524">
    <property type="term" value="F:ATP binding"/>
    <property type="evidence" value="ECO:0007669"/>
    <property type="project" value="UniProtKB-UniRule"/>
</dbReference>
<feature type="domain" description="AAA+ ATPase" evidence="8">
    <location>
        <begin position="40"/>
        <end position="167"/>
    </location>
</feature>
<dbReference type="EMBL" id="QMRA01000108">
    <property type="protein sequence ID" value="RLE52606.1"/>
    <property type="molecule type" value="Genomic_DNA"/>
</dbReference>
<dbReference type="GO" id="GO:0016887">
    <property type="term" value="F:ATP hydrolysis activity"/>
    <property type="evidence" value="ECO:0007669"/>
    <property type="project" value="InterPro"/>
</dbReference>
<dbReference type="FunFam" id="1.20.272.10:FF:000029">
    <property type="entry name" value="Replication factor C small subunit"/>
    <property type="match status" value="1"/>
</dbReference>
<dbReference type="InterPro" id="IPR003959">
    <property type="entry name" value="ATPase_AAA_core"/>
</dbReference>
<feature type="binding site" evidence="7">
    <location>
        <begin position="48"/>
        <end position="55"/>
    </location>
    <ligand>
        <name>ATP</name>
        <dbReference type="ChEBI" id="CHEBI:30616"/>
    </ligand>
</feature>
<dbReference type="InterPro" id="IPR013748">
    <property type="entry name" value="Rep_factorC_C"/>
</dbReference>
<dbReference type="Proteomes" id="UP000269499">
    <property type="component" value="Unassembled WGS sequence"/>
</dbReference>
<dbReference type="Pfam" id="PF00004">
    <property type="entry name" value="AAA"/>
    <property type="match status" value="1"/>
</dbReference>
<organism evidence="9 10">
    <name type="scientific">Thermoproteota archaeon</name>
    <dbReference type="NCBI Taxonomy" id="2056631"/>
    <lineage>
        <taxon>Archaea</taxon>
        <taxon>Thermoproteota</taxon>
    </lineage>
</organism>
<evidence type="ECO:0000256" key="1">
    <source>
        <dbReference type="ARBA" id="ARBA00009668"/>
    </source>
</evidence>
<dbReference type="InterPro" id="IPR008921">
    <property type="entry name" value="DNA_pol3_clamp-load_cplx_C"/>
</dbReference>
<dbReference type="SUPFAM" id="SSF52540">
    <property type="entry name" value="P-loop containing nucleoside triphosphate hydrolases"/>
    <property type="match status" value="1"/>
</dbReference>
<evidence type="ECO:0000256" key="7">
    <source>
        <dbReference type="HAMAP-Rule" id="MF_01509"/>
    </source>
</evidence>
<keyword evidence="3 7" id="KW-0235">DNA replication</keyword>
<comment type="subunit">
    <text evidence="7">Heteromultimer composed of small subunits (RfcS) and large subunits (RfcL).</text>
</comment>
<comment type="similarity">
    <text evidence="1 7">Belongs to the activator 1 small subunits family. RfcS subfamily.</text>
</comment>
<dbReference type="SUPFAM" id="SSF48019">
    <property type="entry name" value="post-AAA+ oligomerization domain-like"/>
    <property type="match status" value="1"/>
</dbReference>
<name>A0A497EZI5_9CREN</name>
<dbReference type="InterPro" id="IPR003593">
    <property type="entry name" value="AAA+_ATPase"/>
</dbReference>
<dbReference type="GO" id="GO:0005663">
    <property type="term" value="C:DNA replication factor C complex"/>
    <property type="evidence" value="ECO:0007669"/>
    <property type="project" value="InterPro"/>
</dbReference>
<evidence type="ECO:0000259" key="8">
    <source>
        <dbReference type="SMART" id="SM00382"/>
    </source>
</evidence>